<accession>W5YWK8</accession>
<name>W5YWK8_9GAMM</name>
<sequence>MASSACTFGVLSITQPLFKKGASAEASFAFSFASTNLVIKLGLLVYGKLGWPLLVAERLGGSLLVSILMELVFRKLGWIPPRLSAQELPGSKT</sequence>
<dbReference type="HOGENOM" id="CLU_2396201_0_0_6"/>
<proteinExistence type="inferred from homology"/>
<evidence type="ECO:0000256" key="3">
    <source>
        <dbReference type="ARBA" id="ARBA00022475"/>
    </source>
</evidence>
<dbReference type="EMBL" id="CP007152">
    <property type="protein sequence ID" value="AHI33254.1"/>
    <property type="molecule type" value="Genomic_DNA"/>
</dbReference>
<comment type="similarity">
    <text evidence="2">Belongs to the UPF0718 family.</text>
</comment>
<dbReference type="RefSeq" id="WP_041334581.1">
    <property type="nucleotide sequence ID" value="NZ_DCAM01000069.1"/>
</dbReference>
<keyword evidence="5" id="KW-1133">Transmembrane helix</keyword>
<dbReference type="GO" id="GO:0005886">
    <property type="term" value="C:plasma membrane"/>
    <property type="evidence" value="ECO:0007669"/>
    <property type="project" value="UniProtKB-SubCell"/>
</dbReference>
<evidence type="ECO:0000256" key="5">
    <source>
        <dbReference type="ARBA" id="ARBA00022989"/>
    </source>
</evidence>
<evidence type="ECO:0000256" key="1">
    <source>
        <dbReference type="ARBA" id="ARBA00004651"/>
    </source>
</evidence>
<keyword evidence="6" id="KW-0472">Membrane</keyword>
<evidence type="ECO:0000313" key="7">
    <source>
        <dbReference type="EMBL" id="AHI33254.1"/>
    </source>
</evidence>
<evidence type="ECO:0000256" key="6">
    <source>
        <dbReference type="ARBA" id="ARBA00023136"/>
    </source>
</evidence>
<dbReference type="Proteomes" id="UP000035081">
    <property type="component" value="Chromosome"/>
</dbReference>
<dbReference type="KEGG" id="msr:AU15_14295"/>
<evidence type="ECO:0000256" key="4">
    <source>
        <dbReference type="ARBA" id="ARBA00022692"/>
    </source>
</evidence>
<reference evidence="7 8" key="1">
    <citation type="journal article" date="2014" name="Genome Announc.">
        <title>Draft Genome Sequences of Marinobacter similis A3d10T and Marinobacter salarius R9SW1T.</title>
        <authorList>
            <person name="Ivanova E.P."/>
            <person name="Ng H.J."/>
            <person name="Webb H.K."/>
            <person name="Feng G."/>
            <person name="Oshima K."/>
            <person name="Hattori M."/>
            <person name="Ohkuma M."/>
            <person name="Sergeev A.F."/>
            <person name="Mikhailov V.V."/>
            <person name="Crawford R.J."/>
            <person name="Sawabe T."/>
        </authorList>
    </citation>
    <scope>NUCLEOTIDE SEQUENCE [LARGE SCALE GENOMIC DNA]</scope>
    <source>
        <strain evidence="8">A3d10 and R9SW1</strain>
    </source>
</reference>
<gene>
    <name evidence="7" type="ORF">AU15_14295</name>
</gene>
<evidence type="ECO:0000313" key="8">
    <source>
        <dbReference type="Proteomes" id="UP000035081"/>
    </source>
</evidence>
<dbReference type="InterPro" id="IPR005524">
    <property type="entry name" value="DUF318"/>
</dbReference>
<evidence type="ECO:0000256" key="2">
    <source>
        <dbReference type="ARBA" id="ARBA00006386"/>
    </source>
</evidence>
<dbReference type="AlphaFoldDB" id="W5YWK8"/>
<protein>
    <submittedName>
        <fullName evidence="7">Uncharacterized protein</fullName>
    </submittedName>
</protein>
<dbReference type="Pfam" id="PF03773">
    <property type="entry name" value="ArsP_1"/>
    <property type="match status" value="1"/>
</dbReference>
<comment type="subcellular location">
    <subcellularLocation>
        <location evidence="1">Cell membrane</location>
        <topology evidence="1">Multi-pass membrane protein</topology>
    </subcellularLocation>
</comment>
<keyword evidence="3" id="KW-1003">Cell membrane</keyword>
<organism evidence="7 8">
    <name type="scientific">Marinobacter salarius</name>
    <dbReference type="NCBI Taxonomy" id="1420917"/>
    <lineage>
        <taxon>Bacteria</taxon>
        <taxon>Pseudomonadati</taxon>
        <taxon>Pseudomonadota</taxon>
        <taxon>Gammaproteobacteria</taxon>
        <taxon>Pseudomonadales</taxon>
        <taxon>Marinobacteraceae</taxon>
        <taxon>Marinobacter</taxon>
    </lineage>
</organism>
<keyword evidence="4" id="KW-0812">Transmembrane</keyword>